<protein>
    <submittedName>
        <fullName evidence="1">Uncharacterized protein</fullName>
    </submittedName>
</protein>
<sequence>STVTMTIEPERFLEMECIQNSEMSNDNHSVASEENGFDDIYFEQNSLTSNANLNTYNCEGNTNCKTDQNFFAEFSSELLVGENSKDRNQVSRIHKENCSNKSELLNKESSETIANYCNIGFISESQLYCDKEQLNHELILNEYTGNINLPVKFLNEGTGELSTVTMSIEPEQFISMESIESSEINDNLSVASEENAFDEQNSLMTNTNLNTFNCEVDTNFLAEFNGELLVTKNSKSIDLSNNQINKIPKQNSSDKSCLFSKDSSETIANYCNIGFISESQLYCDKEQLNHELILNECTGNINLPVKFLNEGTGELSTVTMTI</sequence>
<evidence type="ECO:0000313" key="1">
    <source>
        <dbReference type="EMBL" id="JAS22367.1"/>
    </source>
</evidence>
<feature type="non-terminal residue" evidence="1">
    <location>
        <position position="1"/>
    </location>
</feature>
<dbReference type="AlphaFoldDB" id="A0A1B6D9L0"/>
<gene>
    <name evidence="1" type="ORF">g.2906</name>
</gene>
<organism evidence="1">
    <name type="scientific">Clastoptera arizonana</name>
    <name type="common">Arizona spittle bug</name>
    <dbReference type="NCBI Taxonomy" id="38151"/>
    <lineage>
        <taxon>Eukaryota</taxon>
        <taxon>Metazoa</taxon>
        <taxon>Ecdysozoa</taxon>
        <taxon>Arthropoda</taxon>
        <taxon>Hexapoda</taxon>
        <taxon>Insecta</taxon>
        <taxon>Pterygota</taxon>
        <taxon>Neoptera</taxon>
        <taxon>Paraneoptera</taxon>
        <taxon>Hemiptera</taxon>
        <taxon>Auchenorrhyncha</taxon>
        <taxon>Cercopoidea</taxon>
        <taxon>Clastopteridae</taxon>
        <taxon>Clastoptera</taxon>
    </lineage>
</organism>
<proteinExistence type="predicted"/>
<accession>A0A1B6D9L0</accession>
<feature type="non-terminal residue" evidence="1">
    <location>
        <position position="322"/>
    </location>
</feature>
<name>A0A1B6D9L0_9HEMI</name>
<dbReference type="EMBL" id="GEDC01014931">
    <property type="protein sequence ID" value="JAS22367.1"/>
    <property type="molecule type" value="Transcribed_RNA"/>
</dbReference>
<reference evidence="1" key="1">
    <citation type="submission" date="2015-12" db="EMBL/GenBank/DDBJ databases">
        <title>De novo transcriptome assembly of four potential Pierce s Disease insect vectors from Arizona vineyards.</title>
        <authorList>
            <person name="Tassone E.E."/>
        </authorList>
    </citation>
    <scope>NUCLEOTIDE SEQUENCE</scope>
</reference>